<organism evidence="1 2">
    <name type="scientific">Helicobacter pylori</name>
    <name type="common">Campylobacter pylori</name>
    <dbReference type="NCBI Taxonomy" id="210"/>
    <lineage>
        <taxon>Bacteria</taxon>
        <taxon>Pseudomonadati</taxon>
        <taxon>Campylobacterota</taxon>
        <taxon>Epsilonproteobacteria</taxon>
        <taxon>Campylobacterales</taxon>
        <taxon>Helicobacteraceae</taxon>
        <taxon>Helicobacter</taxon>
    </lineage>
</organism>
<name>A0A2T6SSW6_HELPX</name>
<gene>
    <name evidence="1" type="ORF">C2R92_04200</name>
</gene>
<accession>A0A2T6SSW6</accession>
<evidence type="ECO:0000313" key="2">
    <source>
        <dbReference type="Proteomes" id="UP000244660"/>
    </source>
</evidence>
<sequence>MMFVILFTNYVKYPLFSKMIASSEEFGFVFIKRWLSNLKSIHFFKDWIIESLILLSGIF</sequence>
<comment type="caution">
    <text evidence="1">The sequence shown here is derived from an EMBL/GenBank/DDBJ whole genome shotgun (WGS) entry which is preliminary data.</text>
</comment>
<evidence type="ECO:0000313" key="1">
    <source>
        <dbReference type="EMBL" id="PUD40298.1"/>
    </source>
</evidence>
<protein>
    <submittedName>
        <fullName evidence="1">Uncharacterized protein</fullName>
    </submittedName>
</protein>
<reference evidence="1 2" key="1">
    <citation type="submission" date="2018-01" db="EMBL/GenBank/DDBJ databases">
        <title>Helicobacter pylori genome-wide association study shows promise for predicting gastric cancer risk.</title>
        <authorList>
            <person name="Berthenet E."/>
            <person name="Yahara K."/>
            <person name="Thorell K."/>
            <person name="Pascoe B."/>
            <person name="Meric G."/>
            <person name="Mikhail J.M."/>
            <person name="Engstrand L."/>
            <person name="Enroth H."/>
            <person name="Burette A."/>
            <person name="Megraud F."/>
            <person name="Atherton J."/>
            <person name="Smith S."/>
            <person name="Wilkinson T.S."/>
            <person name="Hitchings M.D."/>
            <person name="Falush D."/>
            <person name="Sheppard S.K."/>
        </authorList>
    </citation>
    <scope>NUCLEOTIDE SEQUENCE [LARGE SCALE GENOMIC DNA]</scope>
    <source>
        <strain evidence="1 2">462</strain>
    </source>
</reference>
<proteinExistence type="predicted"/>
<dbReference type="Proteomes" id="UP000244660">
    <property type="component" value="Unassembled WGS sequence"/>
</dbReference>
<dbReference type="AlphaFoldDB" id="A0A2T6SSW6"/>
<dbReference type="EMBL" id="QBQB01000124">
    <property type="protein sequence ID" value="PUD40298.1"/>
    <property type="molecule type" value="Genomic_DNA"/>
</dbReference>